<keyword evidence="3" id="KW-1185">Reference proteome</keyword>
<accession>A0AA39K9N1</accession>
<feature type="compositionally biased region" description="Low complexity" evidence="1">
    <location>
        <begin position="90"/>
        <end position="105"/>
    </location>
</feature>
<dbReference type="RefSeq" id="XP_060329309.1">
    <property type="nucleotide sequence ID" value="XM_060477668.1"/>
</dbReference>
<proteinExistence type="predicted"/>
<feature type="region of interest" description="Disordered" evidence="1">
    <location>
        <begin position="71"/>
        <end position="171"/>
    </location>
</feature>
<dbReference type="EMBL" id="JAUEPS010000024">
    <property type="protein sequence ID" value="KAK0455799.1"/>
    <property type="molecule type" value="Genomic_DNA"/>
</dbReference>
<name>A0AA39K9N1_ARMTA</name>
<feature type="compositionally biased region" description="Low complexity" evidence="1">
    <location>
        <begin position="118"/>
        <end position="127"/>
    </location>
</feature>
<dbReference type="GeneID" id="85361216"/>
<comment type="caution">
    <text evidence="2">The sequence shown here is derived from an EMBL/GenBank/DDBJ whole genome shotgun (WGS) entry which is preliminary data.</text>
</comment>
<gene>
    <name evidence="2" type="ORF">EV420DRAFT_1644574</name>
</gene>
<protein>
    <submittedName>
        <fullName evidence="2">Uncharacterized protein</fullName>
    </submittedName>
</protein>
<evidence type="ECO:0000313" key="3">
    <source>
        <dbReference type="Proteomes" id="UP001175211"/>
    </source>
</evidence>
<evidence type="ECO:0000256" key="1">
    <source>
        <dbReference type="SAM" id="MobiDB-lite"/>
    </source>
</evidence>
<dbReference type="AlphaFoldDB" id="A0AA39K9N1"/>
<reference evidence="2" key="1">
    <citation type="submission" date="2023-06" db="EMBL/GenBank/DDBJ databases">
        <authorList>
            <consortium name="Lawrence Berkeley National Laboratory"/>
            <person name="Ahrendt S."/>
            <person name="Sahu N."/>
            <person name="Indic B."/>
            <person name="Wong-Bajracharya J."/>
            <person name="Merenyi Z."/>
            <person name="Ke H.-M."/>
            <person name="Monk M."/>
            <person name="Kocsube S."/>
            <person name="Drula E."/>
            <person name="Lipzen A."/>
            <person name="Balint B."/>
            <person name="Henrissat B."/>
            <person name="Andreopoulos B."/>
            <person name="Martin F.M."/>
            <person name="Harder C.B."/>
            <person name="Rigling D."/>
            <person name="Ford K.L."/>
            <person name="Foster G.D."/>
            <person name="Pangilinan J."/>
            <person name="Papanicolaou A."/>
            <person name="Barry K."/>
            <person name="LaButti K."/>
            <person name="Viragh M."/>
            <person name="Koriabine M."/>
            <person name="Yan M."/>
            <person name="Riley R."/>
            <person name="Champramary S."/>
            <person name="Plett K.L."/>
            <person name="Tsai I.J."/>
            <person name="Slot J."/>
            <person name="Sipos G."/>
            <person name="Plett J."/>
            <person name="Nagy L.G."/>
            <person name="Grigoriev I.V."/>
        </authorList>
    </citation>
    <scope>NUCLEOTIDE SEQUENCE</scope>
    <source>
        <strain evidence="2">CCBAS 213</strain>
    </source>
</reference>
<evidence type="ECO:0000313" key="2">
    <source>
        <dbReference type="EMBL" id="KAK0455799.1"/>
    </source>
</evidence>
<dbReference type="Proteomes" id="UP001175211">
    <property type="component" value="Unassembled WGS sequence"/>
</dbReference>
<organism evidence="2 3">
    <name type="scientific">Armillaria tabescens</name>
    <name type="common">Ringless honey mushroom</name>
    <name type="synonym">Agaricus tabescens</name>
    <dbReference type="NCBI Taxonomy" id="1929756"/>
    <lineage>
        <taxon>Eukaryota</taxon>
        <taxon>Fungi</taxon>
        <taxon>Dikarya</taxon>
        <taxon>Basidiomycota</taxon>
        <taxon>Agaricomycotina</taxon>
        <taxon>Agaricomycetes</taxon>
        <taxon>Agaricomycetidae</taxon>
        <taxon>Agaricales</taxon>
        <taxon>Marasmiineae</taxon>
        <taxon>Physalacriaceae</taxon>
        <taxon>Desarmillaria</taxon>
    </lineage>
</organism>
<sequence length="272" mass="29887">MDHNYFRALSDGLHQILGSSLSQPHPTERAPEQVMSHVAQHSQSAPVHQYWPLNFPSYAFYPSISNPYLNPHDDPQNFQMHTYPPHHIPNTNTENYNTENLHTLESTSYNNDHTGMASPSVQSNSPSLSPPPRRQPPPIPPRRQQPPPPNVPPPAPPSILPPIPPPIPPPAPPPLNFNNPLFPPPYPSNMNITAPPTYTYIPYCTVPQAVLYISNNLPTANTYNLNPHTIDNNSFPTTTQPGILNVSTGNKGLGMHSGTPQTLGLPSAKTLP</sequence>
<feature type="compositionally biased region" description="Pro residues" evidence="1">
    <location>
        <begin position="128"/>
        <end position="171"/>
    </location>
</feature>